<feature type="non-terminal residue" evidence="5">
    <location>
        <position position="49"/>
    </location>
</feature>
<dbReference type="EC" id="2.3.1.39" evidence="1"/>
<comment type="catalytic activity">
    <reaction evidence="4">
        <text>holo-[ACP] + malonyl-CoA = malonyl-[ACP] + CoA</text>
        <dbReference type="Rhea" id="RHEA:41792"/>
        <dbReference type="Rhea" id="RHEA-COMP:9623"/>
        <dbReference type="Rhea" id="RHEA-COMP:9685"/>
        <dbReference type="ChEBI" id="CHEBI:57287"/>
        <dbReference type="ChEBI" id="CHEBI:57384"/>
        <dbReference type="ChEBI" id="CHEBI:64479"/>
        <dbReference type="ChEBI" id="CHEBI:78449"/>
        <dbReference type="EC" id="2.3.1.39"/>
    </reaction>
</comment>
<evidence type="ECO:0000256" key="3">
    <source>
        <dbReference type="ARBA" id="ARBA00023315"/>
    </source>
</evidence>
<evidence type="ECO:0000313" key="5">
    <source>
        <dbReference type="EMBL" id="VAV97921.1"/>
    </source>
</evidence>
<sequence length="49" mass="5185">MARGFVFPGQGSQAVGMGAALAEAFPVAREVFDEVDDALGQNLSKLMRE</sequence>
<dbReference type="InterPro" id="IPR050858">
    <property type="entry name" value="Mal-CoA-ACP_Trans/PKS_FabD"/>
</dbReference>
<keyword evidence="2 5" id="KW-0808">Transferase</keyword>
<proteinExistence type="predicted"/>
<dbReference type="PANTHER" id="PTHR42681:SF1">
    <property type="entry name" value="MALONYL-COA-ACYL CARRIER PROTEIN TRANSACYLASE, MITOCHONDRIAL"/>
    <property type="match status" value="1"/>
</dbReference>
<evidence type="ECO:0000256" key="4">
    <source>
        <dbReference type="ARBA" id="ARBA00048462"/>
    </source>
</evidence>
<dbReference type="EMBL" id="UOEH01000241">
    <property type="protein sequence ID" value="VAV97921.1"/>
    <property type="molecule type" value="Genomic_DNA"/>
</dbReference>
<dbReference type="InterPro" id="IPR016035">
    <property type="entry name" value="Acyl_Trfase/lysoPLipase"/>
</dbReference>
<dbReference type="AlphaFoldDB" id="A0A3B0S4C8"/>
<accession>A0A3B0S4C8</accession>
<keyword evidence="3 5" id="KW-0012">Acyltransferase</keyword>
<evidence type="ECO:0000256" key="1">
    <source>
        <dbReference type="ARBA" id="ARBA00013258"/>
    </source>
</evidence>
<dbReference type="Gene3D" id="3.40.366.10">
    <property type="entry name" value="Malonyl-Coenzyme A Acyl Carrier Protein, domain 2"/>
    <property type="match status" value="1"/>
</dbReference>
<protein>
    <recommendedName>
        <fullName evidence="1">[acyl-carrier-protein] S-malonyltransferase</fullName>
        <ecNumber evidence="1">2.3.1.39</ecNumber>
    </recommendedName>
</protein>
<dbReference type="PANTHER" id="PTHR42681">
    <property type="entry name" value="MALONYL-COA-ACYL CARRIER PROTEIN TRANSACYLASE, MITOCHONDRIAL"/>
    <property type="match status" value="1"/>
</dbReference>
<evidence type="ECO:0000256" key="2">
    <source>
        <dbReference type="ARBA" id="ARBA00022679"/>
    </source>
</evidence>
<name>A0A3B0S4C8_9ZZZZ</name>
<dbReference type="GO" id="GO:0005829">
    <property type="term" value="C:cytosol"/>
    <property type="evidence" value="ECO:0007669"/>
    <property type="project" value="TreeGrafter"/>
</dbReference>
<gene>
    <name evidence="5" type="ORF">MNBD_ALPHA05-1892</name>
</gene>
<dbReference type="GO" id="GO:0006633">
    <property type="term" value="P:fatty acid biosynthetic process"/>
    <property type="evidence" value="ECO:0007669"/>
    <property type="project" value="TreeGrafter"/>
</dbReference>
<dbReference type="GO" id="GO:0004314">
    <property type="term" value="F:[acyl-carrier-protein] S-malonyltransferase activity"/>
    <property type="evidence" value="ECO:0007669"/>
    <property type="project" value="UniProtKB-EC"/>
</dbReference>
<dbReference type="InterPro" id="IPR001227">
    <property type="entry name" value="Ac_transferase_dom_sf"/>
</dbReference>
<organism evidence="5">
    <name type="scientific">hydrothermal vent metagenome</name>
    <dbReference type="NCBI Taxonomy" id="652676"/>
    <lineage>
        <taxon>unclassified sequences</taxon>
        <taxon>metagenomes</taxon>
        <taxon>ecological metagenomes</taxon>
    </lineage>
</organism>
<dbReference type="SUPFAM" id="SSF52151">
    <property type="entry name" value="FabD/lysophospholipase-like"/>
    <property type="match status" value="1"/>
</dbReference>
<reference evidence="5" key="1">
    <citation type="submission" date="2018-06" db="EMBL/GenBank/DDBJ databases">
        <authorList>
            <person name="Zhirakovskaya E."/>
        </authorList>
    </citation>
    <scope>NUCLEOTIDE SEQUENCE</scope>
</reference>